<proteinExistence type="predicted"/>
<comment type="caution">
    <text evidence="2">The sequence shown here is derived from an EMBL/GenBank/DDBJ whole genome shotgun (WGS) entry which is preliminary data.</text>
</comment>
<accession>A0AA39KQ61</accession>
<protein>
    <submittedName>
        <fullName evidence="2">Uncharacterized protein</fullName>
    </submittedName>
</protein>
<evidence type="ECO:0000256" key="1">
    <source>
        <dbReference type="SAM" id="MobiDB-lite"/>
    </source>
</evidence>
<sequence>MLATCHHASHELLQHVLRTRFIACLWSNAHNAKMIDLQPTDYGWKNADGKFIIIWFLDDQLPKTYEDVVITPDILQDSPESDVQAEDEIDDEIESDENDSNDEYED</sequence>
<gene>
    <name evidence="2" type="ORF">PV328_011986</name>
</gene>
<name>A0AA39KQ61_9HYME</name>
<dbReference type="EMBL" id="JAQQBS010000284">
    <property type="protein sequence ID" value="KAK0169481.1"/>
    <property type="molecule type" value="Genomic_DNA"/>
</dbReference>
<keyword evidence="3" id="KW-1185">Reference proteome</keyword>
<dbReference type="Proteomes" id="UP001168990">
    <property type="component" value="Unassembled WGS sequence"/>
</dbReference>
<organism evidence="2 3">
    <name type="scientific">Microctonus aethiopoides</name>
    <dbReference type="NCBI Taxonomy" id="144406"/>
    <lineage>
        <taxon>Eukaryota</taxon>
        <taxon>Metazoa</taxon>
        <taxon>Ecdysozoa</taxon>
        <taxon>Arthropoda</taxon>
        <taxon>Hexapoda</taxon>
        <taxon>Insecta</taxon>
        <taxon>Pterygota</taxon>
        <taxon>Neoptera</taxon>
        <taxon>Endopterygota</taxon>
        <taxon>Hymenoptera</taxon>
        <taxon>Apocrita</taxon>
        <taxon>Ichneumonoidea</taxon>
        <taxon>Braconidae</taxon>
        <taxon>Euphorinae</taxon>
        <taxon>Microctonus</taxon>
    </lineage>
</organism>
<dbReference type="AlphaFoldDB" id="A0AA39KQ61"/>
<evidence type="ECO:0000313" key="2">
    <source>
        <dbReference type="EMBL" id="KAK0169481.1"/>
    </source>
</evidence>
<feature type="compositionally biased region" description="Acidic residues" evidence="1">
    <location>
        <begin position="79"/>
        <end position="106"/>
    </location>
</feature>
<evidence type="ECO:0000313" key="3">
    <source>
        <dbReference type="Proteomes" id="UP001168990"/>
    </source>
</evidence>
<reference evidence="2" key="2">
    <citation type="submission" date="2023-03" db="EMBL/GenBank/DDBJ databases">
        <authorList>
            <person name="Inwood S.N."/>
            <person name="Skelly J.G."/>
            <person name="Guhlin J."/>
            <person name="Harrop T.W.R."/>
            <person name="Goldson S.G."/>
            <person name="Dearden P.K."/>
        </authorList>
    </citation>
    <scope>NUCLEOTIDE SEQUENCE</scope>
    <source>
        <strain evidence="2">Irish</strain>
        <tissue evidence="2">Whole body</tissue>
    </source>
</reference>
<reference evidence="2" key="1">
    <citation type="journal article" date="2023" name="bioRxiv">
        <title>Scaffold-level genome assemblies of two parasitoid biocontrol wasps reveal the parthenogenesis mechanism and an associated novel virus.</title>
        <authorList>
            <person name="Inwood S."/>
            <person name="Skelly J."/>
            <person name="Guhlin J."/>
            <person name="Harrop T."/>
            <person name="Goldson S."/>
            <person name="Dearden P."/>
        </authorList>
    </citation>
    <scope>NUCLEOTIDE SEQUENCE</scope>
    <source>
        <strain evidence="2">Irish</strain>
        <tissue evidence="2">Whole body</tissue>
    </source>
</reference>
<feature type="region of interest" description="Disordered" evidence="1">
    <location>
        <begin position="72"/>
        <end position="106"/>
    </location>
</feature>